<dbReference type="Proteomes" id="UP000469346">
    <property type="component" value="Unassembled WGS sequence"/>
</dbReference>
<dbReference type="GO" id="GO:0005737">
    <property type="term" value="C:cytoplasm"/>
    <property type="evidence" value="ECO:0007669"/>
    <property type="project" value="InterPro"/>
</dbReference>
<keyword evidence="1" id="KW-0963">Cytoplasm</keyword>
<gene>
    <name evidence="10" type="ORF">G3N55_02805</name>
</gene>
<dbReference type="SMART" id="SM00448">
    <property type="entry name" value="REC"/>
    <property type="match status" value="1"/>
</dbReference>
<evidence type="ECO:0000256" key="7">
    <source>
        <dbReference type="PROSITE-ProRule" id="PRU00169"/>
    </source>
</evidence>
<evidence type="ECO:0000256" key="6">
    <source>
        <dbReference type="PROSITE-ProRule" id="PRU00050"/>
    </source>
</evidence>
<evidence type="ECO:0000256" key="5">
    <source>
        <dbReference type="ARBA" id="ARBA00048267"/>
    </source>
</evidence>
<dbReference type="PANTHER" id="PTHR42872:SF6">
    <property type="entry name" value="PROTEIN-GLUTAMATE METHYLESTERASE_PROTEIN-GLUTAMINE GLUTAMINASE"/>
    <property type="match status" value="1"/>
</dbReference>
<proteinExistence type="predicted"/>
<comment type="caution">
    <text evidence="6">Lacks conserved residue(s) required for the propagation of feature annotation.</text>
</comment>
<evidence type="ECO:0000259" key="9">
    <source>
        <dbReference type="PROSITE" id="PS50122"/>
    </source>
</evidence>
<dbReference type="SUPFAM" id="SSF52738">
    <property type="entry name" value="Methylesterase CheB, C-terminal domain"/>
    <property type="match status" value="1"/>
</dbReference>
<evidence type="ECO:0000256" key="3">
    <source>
        <dbReference type="ARBA" id="ARBA00022801"/>
    </source>
</evidence>
<dbReference type="InterPro" id="IPR035909">
    <property type="entry name" value="CheB_C"/>
</dbReference>
<keyword evidence="7" id="KW-0597">Phosphoprotein</keyword>
<feature type="domain" description="CheB-type methylesterase" evidence="9">
    <location>
        <begin position="159"/>
        <end position="330"/>
    </location>
</feature>
<feature type="domain" description="Response regulatory" evidence="8">
    <location>
        <begin position="8"/>
        <end position="124"/>
    </location>
</feature>
<feature type="modified residue" description="4-aspartylphosphate" evidence="7">
    <location>
        <position position="59"/>
    </location>
</feature>
<evidence type="ECO:0000313" key="11">
    <source>
        <dbReference type="Proteomes" id="UP000469346"/>
    </source>
</evidence>
<dbReference type="EC" id="3.1.1.61" evidence="4"/>
<protein>
    <recommendedName>
        <fullName evidence="4">protein-glutamate methylesterase</fullName>
        <ecNumber evidence="4">3.1.1.61</ecNumber>
    </recommendedName>
</protein>
<dbReference type="InterPro" id="IPR008248">
    <property type="entry name" value="CheB-like"/>
</dbReference>
<dbReference type="EMBL" id="JAAGRR010000017">
    <property type="protein sequence ID" value="NDY41783.1"/>
    <property type="molecule type" value="Genomic_DNA"/>
</dbReference>
<dbReference type="GO" id="GO:0000156">
    <property type="term" value="F:phosphorelay response regulator activity"/>
    <property type="evidence" value="ECO:0007669"/>
    <property type="project" value="InterPro"/>
</dbReference>
<dbReference type="InterPro" id="IPR011006">
    <property type="entry name" value="CheY-like_superfamily"/>
</dbReference>
<dbReference type="SUPFAM" id="SSF52172">
    <property type="entry name" value="CheY-like"/>
    <property type="match status" value="1"/>
</dbReference>
<dbReference type="InterPro" id="IPR001789">
    <property type="entry name" value="Sig_transdc_resp-reg_receiver"/>
</dbReference>
<dbReference type="PANTHER" id="PTHR42872">
    <property type="entry name" value="PROTEIN-GLUTAMATE METHYLESTERASE/PROTEIN-GLUTAMINE GLUTAMINASE"/>
    <property type="match status" value="1"/>
</dbReference>
<reference evidence="10 11" key="1">
    <citation type="submission" date="2020-02" db="EMBL/GenBank/DDBJ databases">
        <title>Comparative genomics of sulfur disproportionating microorganisms.</title>
        <authorList>
            <person name="Ward L.M."/>
            <person name="Bertran E."/>
            <person name="Johnston D.T."/>
        </authorList>
    </citation>
    <scope>NUCLEOTIDE SEQUENCE [LARGE SCALE GENOMIC DNA]</scope>
    <source>
        <strain evidence="10 11">DSM 100025</strain>
    </source>
</reference>
<dbReference type="Gene3D" id="3.40.50.2300">
    <property type="match status" value="1"/>
</dbReference>
<evidence type="ECO:0000313" key="10">
    <source>
        <dbReference type="EMBL" id="NDY41783.1"/>
    </source>
</evidence>
<dbReference type="Pfam" id="PF01339">
    <property type="entry name" value="CheB_methylest"/>
    <property type="match status" value="1"/>
</dbReference>
<evidence type="ECO:0000256" key="1">
    <source>
        <dbReference type="ARBA" id="ARBA00022490"/>
    </source>
</evidence>
<organism evidence="10 11">
    <name type="scientific">Dissulfurirhabdus thermomarina</name>
    <dbReference type="NCBI Taxonomy" id="1765737"/>
    <lineage>
        <taxon>Bacteria</taxon>
        <taxon>Deltaproteobacteria</taxon>
        <taxon>Dissulfurirhabdaceae</taxon>
        <taxon>Dissulfurirhabdus</taxon>
    </lineage>
</organism>
<dbReference type="PROSITE" id="PS50110">
    <property type="entry name" value="RESPONSE_REGULATORY"/>
    <property type="match status" value="1"/>
</dbReference>
<comment type="caution">
    <text evidence="10">The sequence shown here is derived from an EMBL/GenBank/DDBJ whole genome shotgun (WGS) entry which is preliminary data.</text>
</comment>
<dbReference type="InterPro" id="IPR000673">
    <property type="entry name" value="Sig_transdc_resp-reg_Me-estase"/>
</dbReference>
<keyword evidence="11" id="KW-1185">Reference proteome</keyword>
<dbReference type="Pfam" id="PF00072">
    <property type="entry name" value="Response_reg"/>
    <property type="match status" value="1"/>
</dbReference>
<evidence type="ECO:0000256" key="4">
    <source>
        <dbReference type="ARBA" id="ARBA00039140"/>
    </source>
</evidence>
<keyword evidence="2" id="KW-0145">Chemotaxis</keyword>
<keyword evidence="3" id="KW-0378">Hydrolase</keyword>
<evidence type="ECO:0000256" key="2">
    <source>
        <dbReference type="ARBA" id="ARBA00022500"/>
    </source>
</evidence>
<dbReference type="Gene3D" id="3.40.50.180">
    <property type="entry name" value="Methylesterase CheB, C-terminal domain"/>
    <property type="match status" value="1"/>
</dbReference>
<dbReference type="GO" id="GO:0006935">
    <property type="term" value="P:chemotaxis"/>
    <property type="evidence" value="ECO:0007669"/>
    <property type="project" value="UniProtKB-KW"/>
</dbReference>
<comment type="catalytic activity">
    <reaction evidence="5">
        <text>[protein]-L-glutamate 5-O-methyl ester + H2O = L-glutamyl-[protein] + methanol + H(+)</text>
        <dbReference type="Rhea" id="RHEA:23236"/>
        <dbReference type="Rhea" id="RHEA-COMP:10208"/>
        <dbReference type="Rhea" id="RHEA-COMP:10311"/>
        <dbReference type="ChEBI" id="CHEBI:15377"/>
        <dbReference type="ChEBI" id="CHEBI:15378"/>
        <dbReference type="ChEBI" id="CHEBI:17790"/>
        <dbReference type="ChEBI" id="CHEBI:29973"/>
        <dbReference type="ChEBI" id="CHEBI:82795"/>
        <dbReference type="EC" id="3.1.1.61"/>
    </reaction>
</comment>
<dbReference type="GO" id="GO:0008984">
    <property type="term" value="F:protein-glutamate methylesterase activity"/>
    <property type="evidence" value="ECO:0007669"/>
    <property type="project" value="UniProtKB-EC"/>
</dbReference>
<dbReference type="PIRSF" id="PIRSF000876">
    <property type="entry name" value="RR_chemtxs_CheB"/>
    <property type="match status" value="1"/>
</dbReference>
<dbReference type="RefSeq" id="WP_163297939.1">
    <property type="nucleotide sequence ID" value="NZ_JAAGRR010000017.1"/>
</dbReference>
<dbReference type="AlphaFoldDB" id="A0A6N9TNV8"/>
<accession>A0A6N9TNV8</accession>
<sequence>MEQERKIRVLVVDDTAFMRKALVEILSRDEGIEVVGVARHGQEALEAIEQLRPDVVTMDVDMPVMDGLTAVKHIMVRHPLPVVMLSGLGGHGGVTLEALRLGAVDFFPKPSGTISLDIHEQADQLLQVVKQAARVNSAAIRRVRLAEIRDFEVDGRGASVPGAVVIGAQQGSAGSLIRILDTVTPRFPIGLLVVQELSPPVLKSYAGELQRVIPWRLRVGEEGPVEKGACYVSSYDRPLALEPEGEAQAVRVVTLTDQEGALDGLFSQAAGIYKDKCLAILLGGAGMDGVEGLRAVHEAGGRTLVLKPEECVHGEASEAAIRQGVVDEAVMEHELPERIEAFGRQLWLEMAARKRRNRPNEAVQIDE</sequence>
<dbReference type="PROSITE" id="PS50122">
    <property type="entry name" value="CHEB"/>
    <property type="match status" value="1"/>
</dbReference>
<name>A0A6N9TNV8_DISTH</name>
<dbReference type="CDD" id="cd17541">
    <property type="entry name" value="REC_CheB-like"/>
    <property type="match status" value="1"/>
</dbReference>
<evidence type="ECO:0000259" key="8">
    <source>
        <dbReference type="PROSITE" id="PS50110"/>
    </source>
</evidence>